<organism evidence="2">
    <name type="scientific">Arundo donax</name>
    <name type="common">Giant reed</name>
    <name type="synonym">Donax arundinaceus</name>
    <dbReference type="NCBI Taxonomy" id="35708"/>
    <lineage>
        <taxon>Eukaryota</taxon>
        <taxon>Viridiplantae</taxon>
        <taxon>Streptophyta</taxon>
        <taxon>Embryophyta</taxon>
        <taxon>Tracheophyta</taxon>
        <taxon>Spermatophyta</taxon>
        <taxon>Magnoliopsida</taxon>
        <taxon>Liliopsida</taxon>
        <taxon>Poales</taxon>
        <taxon>Poaceae</taxon>
        <taxon>PACMAD clade</taxon>
        <taxon>Arundinoideae</taxon>
        <taxon>Arundineae</taxon>
        <taxon>Arundo</taxon>
    </lineage>
</organism>
<sequence>MPSPPPDSPSLRPRPLPSLHDATPTPSDQRLEPRRTARSSVPCSLGLTRRTEWCPCPPHACPPSSLLLFGPGIPSRWI</sequence>
<evidence type="ECO:0000256" key="1">
    <source>
        <dbReference type="SAM" id="MobiDB-lite"/>
    </source>
</evidence>
<feature type="region of interest" description="Disordered" evidence="1">
    <location>
        <begin position="1"/>
        <end position="43"/>
    </location>
</feature>
<evidence type="ECO:0000313" key="2">
    <source>
        <dbReference type="EMBL" id="JAE24055.1"/>
    </source>
</evidence>
<name>A0A0A9GG40_ARUDO</name>
<proteinExistence type="predicted"/>
<accession>A0A0A9GG40</accession>
<reference evidence="2" key="2">
    <citation type="journal article" date="2015" name="Data Brief">
        <title>Shoot transcriptome of the giant reed, Arundo donax.</title>
        <authorList>
            <person name="Barrero R.A."/>
            <person name="Guerrero F.D."/>
            <person name="Moolhuijzen P."/>
            <person name="Goolsby J.A."/>
            <person name="Tidwell J."/>
            <person name="Bellgard S.E."/>
            <person name="Bellgard M.I."/>
        </authorList>
    </citation>
    <scope>NUCLEOTIDE SEQUENCE</scope>
    <source>
        <tissue evidence="2">Shoot tissue taken approximately 20 cm above the soil surface</tissue>
    </source>
</reference>
<dbReference type="AlphaFoldDB" id="A0A0A9GG40"/>
<reference evidence="2" key="1">
    <citation type="submission" date="2014-09" db="EMBL/GenBank/DDBJ databases">
        <authorList>
            <person name="Magalhaes I.L.F."/>
            <person name="Oliveira U."/>
            <person name="Santos F.R."/>
            <person name="Vidigal T.H.D.A."/>
            <person name="Brescovit A.D."/>
            <person name="Santos A.J."/>
        </authorList>
    </citation>
    <scope>NUCLEOTIDE SEQUENCE</scope>
    <source>
        <tissue evidence="2">Shoot tissue taken approximately 20 cm above the soil surface</tissue>
    </source>
</reference>
<dbReference type="EMBL" id="GBRH01173841">
    <property type="protein sequence ID" value="JAE24055.1"/>
    <property type="molecule type" value="Transcribed_RNA"/>
</dbReference>
<feature type="compositionally biased region" description="Pro residues" evidence="1">
    <location>
        <begin position="1"/>
        <end position="16"/>
    </location>
</feature>
<protein>
    <submittedName>
        <fullName evidence="2">Uncharacterized protein</fullName>
    </submittedName>
</protein>